<name>A0A918R657_9FLAO</name>
<keyword evidence="3" id="KW-0479">Metal-binding</keyword>
<evidence type="ECO:0000256" key="4">
    <source>
        <dbReference type="ARBA" id="ARBA00022729"/>
    </source>
</evidence>
<feature type="region of interest" description="Disordered" evidence="7">
    <location>
        <begin position="470"/>
        <end position="492"/>
    </location>
</feature>
<gene>
    <name evidence="10" type="ORF">GCM10007028_27170</name>
</gene>
<dbReference type="Gene3D" id="3.40.720.10">
    <property type="entry name" value="Alkaline Phosphatase, subunit A"/>
    <property type="match status" value="1"/>
</dbReference>
<dbReference type="Proteomes" id="UP000636004">
    <property type="component" value="Unassembled WGS sequence"/>
</dbReference>
<evidence type="ECO:0000256" key="2">
    <source>
        <dbReference type="ARBA" id="ARBA00008779"/>
    </source>
</evidence>
<comment type="caution">
    <text evidence="10">The sequence shown here is derived from an EMBL/GenBank/DDBJ whole genome shotgun (WGS) entry which is preliminary data.</text>
</comment>
<dbReference type="CDD" id="cd16030">
    <property type="entry name" value="iduronate-2-sulfatase"/>
    <property type="match status" value="1"/>
</dbReference>
<dbReference type="RefSeq" id="WP_189361602.1">
    <property type="nucleotide sequence ID" value="NZ_BMWZ01000006.1"/>
</dbReference>
<dbReference type="GO" id="GO:0004423">
    <property type="term" value="F:iduronate-2-sulfatase activity"/>
    <property type="evidence" value="ECO:0007669"/>
    <property type="project" value="InterPro"/>
</dbReference>
<dbReference type="InterPro" id="IPR000917">
    <property type="entry name" value="Sulfatase_N"/>
</dbReference>
<dbReference type="GO" id="GO:0005737">
    <property type="term" value="C:cytoplasm"/>
    <property type="evidence" value="ECO:0007669"/>
    <property type="project" value="TreeGrafter"/>
</dbReference>
<keyword evidence="6" id="KW-0106">Calcium</keyword>
<keyword evidence="5" id="KW-0378">Hydrolase</keyword>
<feature type="compositionally biased region" description="Low complexity" evidence="7">
    <location>
        <begin position="476"/>
        <end position="486"/>
    </location>
</feature>
<dbReference type="AlphaFoldDB" id="A0A918R657"/>
<evidence type="ECO:0000256" key="6">
    <source>
        <dbReference type="ARBA" id="ARBA00022837"/>
    </source>
</evidence>
<dbReference type="InterPro" id="IPR035874">
    <property type="entry name" value="IDS"/>
</dbReference>
<dbReference type="EMBL" id="BMWZ01000006">
    <property type="protein sequence ID" value="GGZ87546.1"/>
    <property type="molecule type" value="Genomic_DNA"/>
</dbReference>
<organism evidence="10 11">
    <name type="scientific">Algibacter mikhailovii</name>
    <dbReference type="NCBI Taxonomy" id="425498"/>
    <lineage>
        <taxon>Bacteria</taxon>
        <taxon>Pseudomonadati</taxon>
        <taxon>Bacteroidota</taxon>
        <taxon>Flavobacteriia</taxon>
        <taxon>Flavobacteriales</taxon>
        <taxon>Flavobacteriaceae</taxon>
        <taxon>Algibacter</taxon>
    </lineage>
</organism>
<reference evidence="10" key="2">
    <citation type="submission" date="2020-09" db="EMBL/GenBank/DDBJ databases">
        <authorList>
            <person name="Sun Q."/>
            <person name="Kim S."/>
        </authorList>
    </citation>
    <scope>NUCLEOTIDE SEQUENCE</scope>
    <source>
        <strain evidence="10">KCTC 12710</strain>
    </source>
</reference>
<feature type="domain" description="Sulfatase N-terminal" evidence="9">
    <location>
        <begin position="26"/>
        <end position="362"/>
    </location>
</feature>
<sequence length="492" mass="56448">MKIKFYILLLLCCIQGRVLLAQEKQPNILFIAIDDMNDWTGFLGGHPETITPNMDKLSKKSVNFTNAHTSAPGCSPSRNALLYGVQPFNSGLYPFYEHNIHEQLMQQYTSLPRLLKENGYSTFGAGKIHHGTLKDPREWTDYLDTQKNKKVFRKGEGYIKGKNGKYSFRPTLNPDEEHIDHQVASYGIEKLNEKHDKPFFLAVGIVKPHLPFDAPARFFDALPENITPPDMIENDADDIPKTGKSLRKIGEYNHYLNKDVWNDVRKAYLACISWADYNIGRVLDALENSAYADNTIVVLWSDHGYHLGEKQTFKKFTLWEEATKVPFIIYDGRPQEKLKPGTYSEAVSLINVYKTIADYTNINTPEYVDGESLVPIVKNQSVKLEDPTIISWGRGNYSVRNKDYRYIRYFDGGEELYNHKIDSNEWHNLAKDSDYQKIKNELNAHLPKHEKPMVSEHVSVWSIEGADKEKFKAKKSSSTTKNGNKNPKNKTK</sequence>
<feature type="chain" id="PRO_5037633630" evidence="8">
    <location>
        <begin position="22"/>
        <end position="492"/>
    </location>
</feature>
<evidence type="ECO:0000256" key="1">
    <source>
        <dbReference type="ARBA" id="ARBA00001913"/>
    </source>
</evidence>
<dbReference type="Pfam" id="PF00884">
    <property type="entry name" value="Sulfatase"/>
    <property type="match status" value="1"/>
</dbReference>
<reference evidence="10" key="1">
    <citation type="journal article" date="2014" name="Int. J. Syst. Evol. Microbiol.">
        <title>Complete genome sequence of Corynebacterium casei LMG S-19264T (=DSM 44701T), isolated from a smear-ripened cheese.</title>
        <authorList>
            <consortium name="US DOE Joint Genome Institute (JGI-PGF)"/>
            <person name="Walter F."/>
            <person name="Albersmeier A."/>
            <person name="Kalinowski J."/>
            <person name="Ruckert C."/>
        </authorList>
    </citation>
    <scope>NUCLEOTIDE SEQUENCE</scope>
    <source>
        <strain evidence="10">KCTC 12710</strain>
    </source>
</reference>
<evidence type="ECO:0000256" key="3">
    <source>
        <dbReference type="ARBA" id="ARBA00022723"/>
    </source>
</evidence>
<accession>A0A918R657</accession>
<dbReference type="PANTHER" id="PTHR45953">
    <property type="entry name" value="IDURONATE 2-SULFATASE"/>
    <property type="match status" value="1"/>
</dbReference>
<evidence type="ECO:0000313" key="11">
    <source>
        <dbReference type="Proteomes" id="UP000636004"/>
    </source>
</evidence>
<feature type="signal peptide" evidence="8">
    <location>
        <begin position="1"/>
        <end position="21"/>
    </location>
</feature>
<evidence type="ECO:0000256" key="8">
    <source>
        <dbReference type="SAM" id="SignalP"/>
    </source>
</evidence>
<dbReference type="PANTHER" id="PTHR45953:SF1">
    <property type="entry name" value="IDURONATE 2-SULFATASE"/>
    <property type="match status" value="1"/>
</dbReference>
<comment type="similarity">
    <text evidence="2">Belongs to the sulfatase family.</text>
</comment>
<evidence type="ECO:0000256" key="7">
    <source>
        <dbReference type="SAM" id="MobiDB-lite"/>
    </source>
</evidence>
<proteinExistence type="inferred from homology"/>
<keyword evidence="4 8" id="KW-0732">Signal</keyword>
<protein>
    <submittedName>
        <fullName evidence="10">Iduronate-2-sulfatase</fullName>
    </submittedName>
</protein>
<comment type="cofactor">
    <cofactor evidence="1">
        <name>Ca(2+)</name>
        <dbReference type="ChEBI" id="CHEBI:29108"/>
    </cofactor>
</comment>
<dbReference type="InterPro" id="IPR017850">
    <property type="entry name" value="Alkaline_phosphatase_core_sf"/>
</dbReference>
<evidence type="ECO:0000256" key="5">
    <source>
        <dbReference type="ARBA" id="ARBA00022801"/>
    </source>
</evidence>
<dbReference type="SUPFAM" id="SSF53649">
    <property type="entry name" value="Alkaline phosphatase-like"/>
    <property type="match status" value="1"/>
</dbReference>
<dbReference type="GO" id="GO:0046872">
    <property type="term" value="F:metal ion binding"/>
    <property type="evidence" value="ECO:0007669"/>
    <property type="project" value="UniProtKB-KW"/>
</dbReference>
<evidence type="ECO:0000259" key="9">
    <source>
        <dbReference type="Pfam" id="PF00884"/>
    </source>
</evidence>
<keyword evidence="11" id="KW-1185">Reference proteome</keyword>
<evidence type="ECO:0000313" key="10">
    <source>
        <dbReference type="EMBL" id="GGZ87546.1"/>
    </source>
</evidence>